<accession>A0A917J461</accession>
<dbReference type="AlphaFoldDB" id="A0A917J461"/>
<gene>
    <name evidence="1" type="ORF">GCM10011379_46980</name>
</gene>
<keyword evidence="2" id="KW-1185">Reference proteome</keyword>
<dbReference type="EMBL" id="BMIB01000005">
    <property type="protein sequence ID" value="GGH78712.1"/>
    <property type="molecule type" value="Genomic_DNA"/>
</dbReference>
<dbReference type="Proteomes" id="UP000627292">
    <property type="component" value="Unassembled WGS sequence"/>
</dbReference>
<evidence type="ECO:0000313" key="2">
    <source>
        <dbReference type="Proteomes" id="UP000627292"/>
    </source>
</evidence>
<sequence>MFIIVDLQLLTMDWGDGVCGYDTNRCTFKEHAGLNGPYLLDCAVVTDGGGTPSLGNN</sequence>
<comment type="caution">
    <text evidence="1">The sequence shown here is derived from an EMBL/GenBank/DDBJ whole genome shotgun (WGS) entry which is preliminary data.</text>
</comment>
<name>A0A917J461_9BACT</name>
<proteinExistence type="predicted"/>
<evidence type="ECO:0000313" key="1">
    <source>
        <dbReference type="EMBL" id="GGH78712.1"/>
    </source>
</evidence>
<protein>
    <submittedName>
        <fullName evidence="1">Uncharacterized protein</fullName>
    </submittedName>
</protein>
<reference evidence="1" key="1">
    <citation type="journal article" date="2014" name="Int. J. Syst. Evol. Microbiol.">
        <title>Complete genome sequence of Corynebacterium casei LMG S-19264T (=DSM 44701T), isolated from a smear-ripened cheese.</title>
        <authorList>
            <consortium name="US DOE Joint Genome Institute (JGI-PGF)"/>
            <person name="Walter F."/>
            <person name="Albersmeier A."/>
            <person name="Kalinowski J."/>
            <person name="Ruckert C."/>
        </authorList>
    </citation>
    <scope>NUCLEOTIDE SEQUENCE</scope>
    <source>
        <strain evidence="1">CGMCC 1.15290</strain>
    </source>
</reference>
<reference evidence="1" key="2">
    <citation type="submission" date="2020-09" db="EMBL/GenBank/DDBJ databases">
        <authorList>
            <person name="Sun Q."/>
            <person name="Zhou Y."/>
        </authorList>
    </citation>
    <scope>NUCLEOTIDE SEQUENCE</scope>
    <source>
        <strain evidence="1">CGMCC 1.15290</strain>
    </source>
</reference>
<organism evidence="1 2">
    <name type="scientific">Filimonas zeae</name>
    <dbReference type="NCBI Taxonomy" id="1737353"/>
    <lineage>
        <taxon>Bacteria</taxon>
        <taxon>Pseudomonadati</taxon>
        <taxon>Bacteroidota</taxon>
        <taxon>Chitinophagia</taxon>
        <taxon>Chitinophagales</taxon>
        <taxon>Chitinophagaceae</taxon>
        <taxon>Filimonas</taxon>
    </lineage>
</organism>